<dbReference type="EMBL" id="JADFTS010000002">
    <property type="protein sequence ID" value="KAF9621355.1"/>
    <property type="molecule type" value="Genomic_DNA"/>
</dbReference>
<proteinExistence type="predicted"/>
<sequence>MRLFSAMKMGNKRWFSKKINKESWPWSRKLFTKHRFGWKRIEFQSKFLDSVLFRIISVLEAIALVAVLCFFFCCCGGHL</sequence>
<dbReference type="PANTHER" id="PTHR33726:SF3">
    <property type="entry name" value="TRANSMEMBRANE PROTEIN"/>
    <property type="match status" value="1"/>
</dbReference>
<organism evidence="2 3">
    <name type="scientific">Coptis chinensis</name>
    <dbReference type="NCBI Taxonomy" id="261450"/>
    <lineage>
        <taxon>Eukaryota</taxon>
        <taxon>Viridiplantae</taxon>
        <taxon>Streptophyta</taxon>
        <taxon>Embryophyta</taxon>
        <taxon>Tracheophyta</taxon>
        <taxon>Spermatophyta</taxon>
        <taxon>Magnoliopsida</taxon>
        <taxon>Ranunculales</taxon>
        <taxon>Ranunculaceae</taxon>
        <taxon>Coptidoideae</taxon>
        <taxon>Coptis</taxon>
    </lineage>
</organism>
<reference evidence="2 3" key="1">
    <citation type="submission" date="2020-10" db="EMBL/GenBank/DDBJ databases">
        <title>The Coptis chinensis genome and diversification of protoberbering-type alkaloids.</title>
        <authorList>
            <person name="Wang B."/>
            <person name="Shu S."/>
            <person name="Song C."/>
            <person name="Liu Y."/>
        </authorList>
    </citation>
    <scope>NUCLEOTIDE SEQUENCE [LARGE SCALE GENOMIC DNA]</scope>
    <source>
        <strain evidence="2">HL-2020</strain>
        <tissue evidence="2">Leaf</tissue>
    </source>
</reference>
<keyword evidence="1" id="KW-1133">Transmembrane helix</keyword>
<accession>A0A835M6T2</accession>
<keyword evidence="1" id="KW-0812">Transmembrane</keyword>
<keyword evidence="3" id="KW-1185">Reference proteome</keyword>
<evidence type="ECO:0000256" key="1">
    <source>
        <dbReference type="SAM" id="Phobius"/>
    </source>
</evidence>
<evidence type="ECO:0000313" key="2">
    <source>
        <dbReference type="EMBL" id="KAF9621355.1"/>
    </source>
</evidence>
<comment type="caution">
    <text evidence="2">The sequence shown here is derived from an EMBL/GenBank/DDBJ whole genome shotgun (WGS) entry which is preliminary data.</text>
</comment>
<keyword evidence="1" id="KW-0472">Membrane</keyword>
<dbReference type="Proteomes" id="UP000631114">
    <property type="component" value="Unassembled WGS sequence"/>
</dbReference>
<protein>
    <submittedName>
        <fullName evidence="2">Uncharacterized protein</fullName>
    </submittedName>
</protein>
<gene>
    <name evidence="2" type="ORF">IFM89_020014</name>
</gene>
<name>A0A835M6T2_9MAGN</name>
<feature type="transmembrane region" description="Helical" evidence="1">
    <location>
        <begin position="51"/>
        <end position="75"/>
    </location>
</feature>
<dbReference type="OrthoDB" id="675983at2759"/>
<dbReference type="AlphaFoldDB" id="A0A835M6T2"/>
<dbReference type="PANTHER" id="PTHR33726">
    <property type="entry name" value="TRANSMEMBRANE PROTEIN"/>
    <property type="match status" value="1"/>
</dbReference>
<evidence type="ECO:0000313" key="3">
    <source>
        <dbReference type="Proteomes" id="UP000631114"/>
    </source>
</evidence>